<dbReference type="PANTHER" id="PTHR48100">
    <property type="entry name" value="BROAD-SPECIFICITY PHOSPHATASE YOR283W-RELATED"/>
    <property type="match status" value="1"/>
</dbReference>
<dbReference type="OrthoDB" id="4131070at2"/>
<dbReference type="Proteomes" id="UP000245080">
    <property type="component" value="Unassembled WGS sequence"/>
</dbReference>
<dbReference type="CDD" id="cd07067">
    <property type="entry name" value="HP_PGM_like"/>
    <property type="match status" value="1"/>
</dbReference>
<dbReference type="AlphaFoldDB" id="A0A2V1MZE1"/>
<dbReference type="SUPFAM" id="SSF53254">
    <property type="entry name" value="Phosphoglycerate mutase-like"/>
    <property type="match status" value="1"/>
</dbReference>
<gene>
    <name evidence="3" type="ORF">DCM90_04410</name>
</gene>
<feature type="binding site" evidence="2">
    <location>
        <begin position="10"/>
        <end position="17"/>
    </location>
    <ligand>
        <name>substrate</name>
    </ligand>
</feature>
<comment type="caution">
    <text evidence="3">The sequence shown here is derived from an EMBL/GenBank/DDBJ whole genome shotgun (WGS) entry which is preliminary data.</text>
</comment>
<dbReference type="SMART" id="SM00855">
    <property type="entry name" value="PGAM"/>
    <property type="match status" value="1"/>
</dbReference>
<proteinExistence type="predicted"/>
<evidence type="ECO:0000256" key="1">
    <source>
        <dbReference type="PIRSR" id="PIRSR613078-1"/>
    </source>
</evidence>
<dbReference type="Pfam" id="PF00300">
    <property type="entry name" value="His_Phos_1"/>
    <property type="match status" value="1"/>
</dbReference>
<organism evidence="3 4">
    <name type="scientific">Levilactobacillus bambusae</name>
    <dbReference type="NCBI Taxonomy" id="2024736"/>
    <lineage>
        <taxon>Bacteria</taxon>
        <taxon>Bacillati</taxon>
        <taxon>Bacillota</taxon>
        <taxon>Bacilli</taxon>
        <taxon>Lactobacillales</taxon>
        <taxon>Lactobacillaceae</taxon>
        <taxon>Levilactobacillus</taxon>
    </lineage>
</organism>
<dbReference type="EMBL" id="QCXQ01000002">
    <property type="protein sequence ID" value="PWG00182.1"/>
    <property type="molecule type" value="Genomic_DNA"/>
</dbReference>
<reference evidence="3 4" key="1">
    <citation type="journal article" date="2018" name="Int. J. Syst. Evol. Microbiol.">
        <title>Lactobacillus bambusae sp. nov., isolated from a traditional fermented Ma-bamboo shoots of Taiwan.</title>
        <authorList>
            <person name="Wang L.-T."/>
        </authorList>
    </citation>
    <scope>NUCLEOTIDE SEQUENCE [LARGE SCALE GENOMIC DNA]</scope>
    <source>
        <strain evidence="3 4">BS-W1</strain>
    </source>
</reference>
<evidence type="ECO:0000313" key="3">
    <source>
        <dbReference type="EMBL" id="PWG00182.1"/>
    </source>
</evidence>
<dbReference type="GO" id="GO:0005737">
    <property type="term" value="C:cytoplasm"/>
    <property type="evidence" value="ECO:0007669"/>
    <property type="project" value="TreeGrafter"/>
</dbReference>
<feature type="active site" description="Tele-phosphohistidine intermediate" evidence="1">
    <location>
        <position position="11"/>
    </location>
</feature>
<name>A0A2V1MZE1_9LACO</name>
<evidence type="ECO:0000313" key="4">
    <source>
        <dbReference type="Proteomes" id="UP000245080"/>
    </source>
</evidence>
<keyword evidence="4" id="KW-1185">Reference proteome</keyword>
<protein>
    <submittedName>
        <fullName evidence="3">Histidine phosphatase family protein</fullName>
    </submittedName>
</protein>
<dbReference type="InterPro" id="IPR013078">
    <property type="entry name" value="His_Pase_superF_clade-1"/>
</dbReference>
<dbReference type="Gene3D" id="3.40.50.1240">
    <property type="entry name" value="Phosphoglycerate mutase-like"/>
    <property type="match status" value="1"/>
</dbReference>
<evidence type="ECO:0000256" key="2">
    <source>
        <dbReference type="PIRSR" id="PIRSR613078-2"/>
    </source>
</evidence>
<feature type="active site" description="Proton donor/acceptor" evidence="1">
    <location>
        <position position="87"/>
    </location>
</feature>
<dbReference type="InterPro" id="IPR029033">
    <property type="entry name" value="His_PPase_superfam"/>
</dbReference>
<dbReference type="RefSeq" id="WP_109250129.1">
    <property type="nucleotide sequence ID" value="NZ_QCXQ01000002.1"/>
</dbReference>
<feature type="binding site" evidence="2">
    <location>
        <position position="60"/>
    </location>
    <ligand>
        <name>substrate</name>
    </ligand>
</feature>
<dbReference type="GO" id="GO:0016791">
    <property type="term" value="F:phosphatase activity"/>
    <property type="evidence" value="ECO:0007669"/>
    <property type="project" value="TreeGrafter"/>
</dbReference>
<accession>A0A2V1MZE1</accession>
<sequence length="221" mass="25158">MTTLTIDFVRHGQTLFNTLHKLQGWCDSPLTEFGRETARSTGQHLADTAYTAIYTSDMKRSMDTASLIASENHHSVPVAHQLVSLREIFFGSFEGTDNDKAWAEVARSHGYQNQNEIIQAESFSNARDYFKKHDPRHLAEDGQEFYARQEQALQTMWDQNPQGGRLLVVTHGTFLKALILKHAPELSPLNHYPENGSVTQVELTQVQEKLTLSVNFYNQTY</sequence>
<dbReference type="PANTHER" id="PTHR48100:SF9">
    <property type="entry name" value="PHOSPHOGLYCERATE MUTASE 2 PARALOG"/>
    <property type="match status" value="1"/>
</dbReference>
<dbReference type="InterPro" id="IPR050275">
    <property type="entry name" value="PGM_Phosphatase"/>
</dbReference>